<proteinExistence type="predicted"/>
<dbReference type="PANTHER" id="PTHR31513:SF10">
    <property type="entry name" value="TYROSINE-PROTEIN KINASE EPHRIN TYPE A_B RECEPTOR-LIKE DOMAIN-CONTAINING PROTEIN"/>
    <property type="match status" value="1"/>
</dbReference>
<feature type="region of interest" description="Disordered" evidence="1">
    <location>
        <begin position="468"/>
        <end position="507"/>
    </location>
</feature>
<evidence type="ECO:0000256" key="2">
    <source>
        <dbReference type="SAM" id="Phobius"/>
    </source>
</evidence>
<dbReference type="Gene3D" id="2.30.38.10">
    <property type="entry name" value="Luciferase, Domain 3"/>
    <property type="match status" value="1"/>
</dbReference>
<dbReference type="InterPro" id="IPR043138">
    <property type="entry name" value="GGT_lsub"/>
</dbReference>
<dbReference type="PRINTS" id="PR01210">
    <property type="entry name" value="GGTRANSPTASE"/>
</dbReference>
<dbReference type="SUPFAM" id="SSF56801">
    <property type="entry name" value="Acetyl-CoA synthetase-like"/>
    <property type="match status" value="1"/>
</dbReference>
<accession>A0ABQ4YT41</accession>
<name>A0ABQ4YT41_9ASTR</name>
<keyword evidence="2" id="KW-0812">Transmembrane</keyword>
<feature type="transmembrane region" description="Helical" evidence="2">
    <location>
        <begin position="980"/>
        <end position="1004"/>
    </location>
</feature>
<feature type="region of interest" description="Disordered" evidence="1">
    <location>
        <begin position="1"/>
        <end position="47"/>
    </location>
</feature>
<feature type="transmembrane region" description="Helical" evidence="2">
    <location>
        <begin position="1062"/>
        <end position="1081"/>
    </location>
</feature>
<organism evidence="4 5">
    <name type="scientific">Tanacetum coccineum</name>
    <dbReference type="NCBI Taxonomy" id="301880"/>
    <lineage>
        <taxon>Eukaryota</taxon>
        <taxon>Viridiplantae</taxon>
        <taxon>Streptophyta</taxon>
        <taxon>Embryophyta</taxon>
        <taxon>Tracheophyta</taxon>
        <taxon>Spermatophyta</taxon>
        <taxon>Magnoliopsida</taxon>
        <taxon>eudicotyledons</taxon>
        <taxon>Gunneridae</taxon>
        <taxon>Pentapetalae</taxon>
        <taxon>asterids</taxon>
        <taxon>campanulids</taxon>
        <taxon>Asterales</taxon>
        <taxon>Asteraceae</taxon>
        <taxon>Asteroideae</taxon>
        <taxon>Anthemideae</taxon>
        <taxon>Anthemidinae</taxon>
        <taxon>Tanacetum</taxon>
    </lineage>
</organism>
<dbReference type="SUPFAM" id="SSF56235">
    <property type="entry name" value="N-terminal nucleophile aminohydrolases (Ntn hydrolases)"/>
    <property type="match status" value="2"/>
</dbReference>
<feature type="transmembrane region" description="Helical" evidence="2">
    <location>
        <begin position="554"/>
        <end position="574"/>
    </location>
</feature>
<feature type="transmembrane region" description="Helical" evidence="2">
    <location>
        <begin position="1016"/>
        <end position="1039"/>
    </location>
</feature>
<protein>
    <recommendedName>
        <fullName evidence="3">DUF8003 domain-containing protein</fullName>
    </recommendedName>
</protein>
<dbReference type="Gene3D" id="3.60.20.40">
    <property type="match status" value="1"/>
</dbReference>
<feature type="domain" description="DUF8003" evidence="3">
    <location>
        <begin position="386"/>
        <end position="437"/>
    </location>
</feature>
<evidence type="ECO:0000259" key="3">
    <source>
        <dbReference type="Pfam" id="PF26010"/>
    </source>
</evidence>
<feature type="transmembrane region" description="Helical" evidence="2">
    <location>
        <begin position="949"/>
        <end position="974"/>
    </location>
</feature>
<evidence type="ECO:0000313" key="5">
    <source>
        <dbReference type="Proteomes" id="UP001151760"/>
    </source>
</evidence>
<gene>
    <name evidence="4" type="ORF">Tco_0730542</name>
</gene>
<dbReference type="InterPro" id="IPR029055">
    <property type="entry name" value="Ntn_hydrolases_N"/>
</dbReference>
<comment type="caution">
    <text evidence="4">The sequence shown here is derived from an EMBL/GenBank/DDBJ whole genome shotgun (WGS) entry which is preliminary data.</text>
</comment>
<dbReference type="InterPro" id="IPR058316">
    <property type="entry name" value="DUF8003"/>
</dbReference>
<reference evidence="4" key="2">
    <citation type="submission" date="2022-01" db="EMBL/GenBank/DDBJ databases">
        <authorList>
            <person name="Yamashiro T."/>
            <person name="Shiraishi A."/>
            <person name="Satake H."/>
            <person name="Nakayama K."/>
        </authorList>
    </citation>
    <scope>NUCLEOTIDE SEQUENCE</scope>
</reference>
<dbReference type="Pfam" id="PF26010">
    <property type="entry name" value="DUF8003"/>
    <property type="match status" value="1"/>
</dbReference>
<evidence type="ECO:0000256" key="1">
    <source>
        <dbReference type="SAM" id="MobiDB-lite"/>
    </source>
</evidence>
<keyword evidence="5" id="KW-1185">Reference proteome</keyword>
<dbReference type="Proteomes" id="UP001151760">
    <property type="component" value="Unassembled WGS sequence"/>
</dbReference>
<keyword evidence="2" id="KW-1133">Transmembrane helix</keyword>
<sequence>MLEEGDNTGGGWRRMETATTTETTVSKSGQSVLAKENPGNEGWHETGDIGRIDFNGNLWLIGRMKGHIKSGGENIYPEEVSRDSHIKTSWDFYDSTGFPDARLTEMVIACIQLNHNCTWVDSSSDHSTIHNEQCLSKETLQQHCRTNNLSGSNCELEVCPMELIHPPEDCNVNSTLSFTLQICRVEEIIVEGSIEGSVVHFQWVRTVIVRPSGAISASGLGCIGGTGKGKYLSAGPSGGGGHGGRGGNGYYNDTMIVEGGHTYGDADFPCELGSGSGNASLGGATAGGGIIDVNANLKSGSGGGSGGNVLLFVDRLILDSLSSISAIRGHGSQNAGGDGSGRIHFHWSNITIGDEYIPVSSLNGSINIGGGVGKGLGQAGDDGTITGIVCPEGLYGIFCEECPLGTYKNVSGSERALCYDCPALEFPHRAVFTPVRVKSEKSERLSEEAKRSALKRFDSKEARRFTRARKSVPALPPSIQASASGVNEPRHYTRRNASASTSRTLYNESDEDLVDEDGGVADIPCPYKCVSERYHMPHCYTTFEELIYTFGGPWLFGLTLLSLLILFALVLSVARVKFISGDELPGVVPARRGMQLDRSVPFLESLNEVLETNRNEESHNHVHRMYFLGSNTFSEPWHLPHSPSEQVAEIVYEDAFNRFAEEINSLAAYQWWEGSFYSILSIIAYPFSWTWLQWCRKKKIQRLREFVRSEYDHACLRSCRSRALYEGLKVSATSDMMLAYVDFYLGGDEKRDDLPPPLHQRFPLSLVFGGDGSYMAPFVLHSDNILTSLMSQSVPSTIWYRLVAGLNVQLRLVRCDQLKSTFRPIISWLETHANPTLSVYNIRLDLARFQPTASGYYQFGLVVCAVENERSPPLIDRLHGLPEVQTSYFARHRVNVEEPRRESELLMTHRRASVWILNQDSLRTLRENMLWYPVSFVICNTKPIGHQDLVGLVISILLLGDFIIVLLMLLQLYSNSTLDLFLVLLIPPIGILLPFPAGISALFSHTPKRSSGLARFYALWNITSLVNVVVAFICGYFHYKNQLPPSDNSLNLLSWSISMDDGGWWMLPFGLMLFILVTFGGKSSASWLDKKVQVSNAVESLGAVVAADDARCSEIGASVLRAGGHAVDAAVAVSFCLGVVNPMASGIGGGGFMVVRSADTLQTTAFDFRETAPLAASENMYENDLDAKYKGALSMGVPGEIAGLYKAWSTYGRLPWKPLFDPAIKLAKEGFIVAPYLANKISSNADKVRNDTGLRQVFAPNGELLKAGDICYNPKLGWTLEAVANKGPKAFYDGVIGENLVKDVQEAGGILTMEDLRNYKVDVMDALAVKTMGYTILGMPAPSSDNEVYYLEMPAPSSGTLGLALIMKRSTQSVNDVEYHYVAEGGTRRKLEGRAGQKKNMGYTILGMPAPSSGTLGLALVSNILENYENSNAAKGSLGLHRFIEALKHMFALRMDLGDPDFVNITTTVANMISPAFAKNIQERIFDNTTFPSTYYMPRWSQLQDHGTSHFCIVDDDRNAVSLTTTVNYAFGGGVLSQSTGIVLNNEMGDFSVPTEVSSDKLPPSPSNFIKPNKRPLSSMTPIIVLKDDQLAGVIGGSGGMYIIPAVAQVFINHFILGMDPPNAVQSPRVYHKLIPNVVYYENWTVIDGDHIELSEDQKKFLVERGHELEPKAGGAIDNLCLSNA</sequence>
<dbReference type="InterPro" id="IPR043137">
    <property type="entry name" value="GGT_ssub_C"/>
</dbReference>
<evidence type="ECO:0000313" key="4">
    <source>
        <dbReference type="EMBL" id="GJS80661.1"/>
    </source>
</evidence>
<dbReference type="PANTHER" id="PTHR31513">
    <property type="entry name" value="EPHRIN TYPE-B RECEPTOR"/>
    <property type="match status" value="1"/>
</dbReference>
<dbReference type="EMBL" id="BQNB010010687">
    <property type="protein sequence ID" value="GJS80661.1"/>
    <property type="molecule type" value="Genomic_DNA"/>
</dbReference>
<feature type="compositionally biased region" description="Polar residues" evidence="1">
    <location>
        <begin position="495"/>
        <end position="507"/>
    </location>
</feature>
<dbReference type="Pfam" id="PF01019">
    <property type="entry name" value="G_glu_transpept"/>
    <property type="match status" value="2"/>
</dbReference>
<keyword evidence="2" id="KW-0472">Membrane</keyword>
<dbReference type="Gene3D" id="1.10.246.130">
    <property type="match status" value="1"/>
</dbReference>
<reference evidence="4" key="1">
    <citation type="journal article" date="2022" name="Int. J. Mol. Sci.">
        <title>Draft Genome of Tanacetum Coccineum: Genomic Comparison of Closely Related Tanacetum-Family Plants.</title>
        <authorList>
            <person name="Yamashiro T."/>
            <person name="Shiraishi A."/>
            <person name="Nakayama K."/>
            <person name="Satake H."/>
        </authorList>
    </citation>
    <scope>NUCLEOTIDE SEQUENCE</scope>
</reference>